<feature type="domain" description="Alpha-D-phosphohexomutase C-terminal" evidence="15">
    <location>
        <begin position="514"/>
        <end position="586"/>
    </location>
</feature>
<feature type="binding site" evidence="14">
    <location>
        <position position="323"/>
    </location>
    <ligand>
        <name>Mg(2+)</name>
        <dbReference type="ChEBI" id="CHEBI:18420"/>
    </ligand>
</feature>
<comment type="function">
    <text evidence="11">Interconverts GlcNAc-6-P and GlcNAc-1-P.</text>
</comment>
<comment type="cofactor">
    <cofactor evidence="11 14">
        <name>Mg(2+)</name>
        <dbReference type="ChEBI" id="CHEBI:18420"/>
    </cofactor>
    <text evidence="11 14">Binds 1 Mg(2+) ion per subunit.</text>
</comment>
<dbReference type="GO" id="GO:0005975">
    <property type="term" value="P:carbohydrate metabolic process"/>
    <property type="evidence" value="ECO:0007669"/>
    <property type="project" value="InterPro"/>
</dbReference>
<keyword evidence="20" id="KW-1185">Reference proteome</keyword>
<feature type="binding site" evidence="14">
    <location>
        <position position="327"/>
    </location>
    <ligand>
        <name>Mg(2+)</name>
        <dbReference type="ChEBI" id="CHEBI:18420"/>
    </ligand>
</feature>
<dbReference type="Pfam" id="PF00408">
    <property type="entry name" value="PGM_PMM_IV"/>
    <property type="match status" value="1"/>
</dbReference>
<protein>
    <recommendedName>
        <fullName evidence="4 11">Phosphoacetylglucosamine mutase</fullName>
        <shortName evidence="11">PAGM</shortName>
        <ecNumber evidence="4 11">5.4.2.3</ecNumber>
    </recommendedName>
    <alternativeName>
        <fullName evidence="10 11">Acetylglucosamine phosphomutase</fullName>
    </alternativeName>
    <alternativeName>
        <fullName evidence="9 11">N-acetylglucosamine-phosphate mutase</fullName>
    </alternativeName>
</protein>
<reference evidence="19" key="2">
    <citation type="submission" date="2021-12" db="EMBL/GenBank/DDBJ databases">
        <title>Resequencing data analysis of finger millet.</title>
        <authorList>
            <person name="Hatakeyama M."/>
            <person name="Aluri S."/>
            <person name="Balachadran M.T."/>
            <person name="Sivarajan S.R."/>
            <person name="Poveda L."/>
            <person name="Shimizu-Inatsugi R."/>
            <person name="Schlapbach R."/>
            <person name="Sreeman S.M."/>
            <person name="Shimizu K.K."/>
        </authorList>
    </citation>
    <scope>NUCLEOTIDE SEQUENCE</scope>
</reference>
<dbReference type="FunFam" id="3.30.310.50:FF:000003">
    <property type="entry name" value="Phosphoacetylglucosamine mutase"/>
    <property type="match status" value="1"/>
</dbReference>
<dbReference type="Pfam" id="PF21404">
    <property type="entry name" value="AMG1_III"/>
    <property type="match status" value="1"/>
</dbReference>
<keyword evidence="5" id="KW-0597">Phosphoprotein</keyword>
<dbReference type="AlphaFoldDB" id="A0AAV5D7P1"/>
<feature type="binding site" evidence="13">
    <location>
        <begin position="427"/>
        <end position="429"/>
    </location>
    <ligand>
        <name>substrate</name>
    </ligand>
</feature>
<evidence type="ECO:0000313" key="20">
    <source>
        <dbReference type="Proteomes" id="UP001054889"/>
    </source>
</evidence>
<dbReference type="SUPFAM" id="SSF53738">
    <property type="entry name" value="Phosphoglucomutase, first 3 domains"/>
    <property type="match status" value="4"/>
</dbReference>
<dbReference type="GO" id="GO:0000287">
    <property type="term" value="F:magnesium ion binding"/>
    <property type="evidence" value="ECO:0007669"/>
    <property type="project" value="InterPro"/>
</dbReference>
<feature type="binding site" evidence="14">
    <location>
        <position position="325"/>
    </location>
    <ligand>
        <name>Mg(2+)</name>
        <dbReference type="ChEBI" id="CHEBI:18420"/>
    </ligand>
</feature>
<dbReference type="PROSITE" id="PS00710">
    <property type="entry name" value="PGM_PMM"/>
    <property type="match status" value="1"/>
</dbReference>
<dbReference type="PANTHER" id="PTHR45955:SF1">
    <property type="entry name" value="PHOSPHOACETYLGLUCOSAMINE MUTASE"/>
    <property type="match status" value="1"/>
</dbReference>
<feature type="domain" description="Alpha-D-phosphohexomutase alpha/beta/alpha" evidence="16">
    <location>
        <begin position="133"/>
        <end position="184"/>
    </location>
</feature>
<dbReference type="SUPFAM" id="SSF55957">
    <property type="entry name" value="Phosphoglucomutase, C-terminal domain"/>
    <property type="match status" value="1"/>
</dbReference>
<evidence type="ECO:0000256" key="7">
    <source>
        <dbReference type="ARBA" id="ARBA00022842"/>
    </source>
</evidence>
<evidence type="ECO:0000256" key="3">
    <source>
        <dbReference type="ARBA" id="ARBA00010231"/>
    </source>
</evidence>
<dbReference type="Pfam" id="PF02878">
    <property type="entry name" value="PGM_PMM_I"/>
    <property type="match status" value="2"/>
</dbReference>
<dbReference type="InterPro" id="IPR016055">
    <property type="entry name" value="A-D-PHexomutase_a/b/a-I/II/III"/>
</dbReference>
<dbReference type="PIRSF" id="PIRSF016408">
    <property type="entry name" value="PAGM"/>
    <property type="match status" value="1"/>
</dbReference>
<comment type="caution">
    <text evidence="19">The sequence shown here is derived from an EMBL/GenBank/DDBJ whole genome shotgun (WGS) entry which is preliminary data.</text>
</comment>
<dbReference type="InterPro" id="IPR016657">
    <property type="entry name" value="PAGM"/>
</dbReference>
<evidence type="ECO:0000259" key="16">
    <source>
        <dbReference type="Pfam" id="PF02878"/>
    </source>
</evidence>
<dbReference type="EMBL" id="BQKI01000012">
    <property type="protein sequence ID" value="GJN06436.1"/>
    <property type="molecule type" value="Genomic_DNA"/>
</dbReference>
<dbReference type="Gene3D" id="3.30.310.50">
    <property type="entry name" value="Alpha-D-phosphohexomutase, C-terminal domain"/>
    <property type="match status" value="1"/>
</dbReference>
<evidence type="ECO:0000256" key="4">
    <source>
        <dbReference type="ARBA" id="ARBA00012731"/>
    </source>
</evidence>
<evidence type="ECO:0000313" key="19">
    <source>
        <dbReference type="EMBL" id="GJN06436.1"/>
    </source>
</evidence>
<evidence type="ECO:0000256" key="13">
    <source>
        <dbReference type="PIRSR" id="PIRSR016408-2"/>
    </source>
</evidence>
<evidence type="ECO:0000256" key="1">
    <source>
        <dbReference type="ARBA" id="ARBA00000558"/>
    </source>
</evidence>
<evidence type="ECO:0000256" key="11">
    <source>
        <dbReference type="PIRNR" id="PIRNR016408"/>
    </source>
</evidence>
<feature type="active site" description="Phosphoserine intermediate" evidence="12">
    <location>
        <position position="72"/>
    </location>
</feature>
<dbReference type="Pfam" id="PF21405">
    <property type="entry name" value="AMG1_II"/>
    <property type="match status" value="1"/>
</dbReference>
<evidence type="ECO:0000256" key="14">
    <source>
        <dbReference type="PIRSR" id="PIRSR016408-3"/>
    </source>
</evidence>
<evidence type="ECO:0000259" key="18">
    <source>
        <dbReference type="Pfam" id="PF21405"/>
    </source>
</evidence>
<keyword evidence="6 11" id="KW-0479">Metal-binding</keyword>
<dbReference type="InterPro" id="IPR049022">
    <property type="entry name" value="AMG1_III"/>
</dbReference>
<keyword evidence="8 11" id="KW-0413">Isomerase</keyword>
<evidence type="ECO:0000256" key="6">
    <source>
        <dbReference type="ARBA" id="ARBA00022723"/>
    </source>
</evidence>
<comment type="similarity">
    <text evidence="3 11">Belongs to the phosphohexose mutase family.</text>
</comment>
<feature type="binding site" evidence="13">
    <location>
        <begin position="557"/>
        <end position="561"/>
    </location>
    <ligand>
        <name>substrate</name>
    </ligand>
</feature>
<dbReference type="InterPro" id="IPR005843">
    <property type="entry name" value="A-D-PHexomutase_C"/>
</dbReference>
<comment type="pathway">
    <text evidence="2 11">Nucleotide-sugar biosynthesis; UDP-N-acetyl-alpha-D-glucosamine biosynthesis; N-acetyl-alpha-D-glucosamine 1-phosphate from alpha-D-glucosamine 6-phosphate (route I): step 2/2.</text>
</comment>
<evidence type="ECO:0000256" key="8">
    <source>
        <dbReference type="ARBA" id="ARBA00023235"/>
    </source>
</evidence>
<feature type="domain" description="Alpha-D-phosphohexomutase alpha/beta/alpha" evidence="16">
    <location>
        <begin position="59"/>
        <end position="93"/>
    </location>
</feature>
<dbReference type="InterPro" id="IPR005844">
    <property type="entry name" value="A-D-PHexomutase_a/b/a-I"/>
</dbReference>
<feature type="domain" description="Phosphoacetylglucosamine mutase AMG1" evidence="18">
    <location>
        <begin position="251"/>
        <end position="330"/>
    </location>
</feature>
<organism evidence="19 20">
    <name type="scientific">Eleusine coracana subsp. coracana</name>
    <dbReference type="NCBI Taxonomy" id="191504"/>
    <lineage>
        <taxon>Eukaryota</taxon>
        <taxon>Viridiplantae</taxon>
        <taxon>Streptophyta</taxon>
        <taxon>Embryophyta</taxon>
        <taxon>Tracheophyta</taxon>
        <taxon>Spermatophyta</taxon>
        <taxon>Magnoliopsida</taxon>
        <taxon>Liliopsida</taxon>
        <taxon>Poales</taxon>
        <taxon>Poaceae</taxon>
        <taxon>PACMAD clade</taxon>
        <taxon>Chloridoideae</taxon>
        <taxon>Cynodonteae</taxon>
        <taxon>Eleusininae</taxon>
        <taxon>Eleusine</taxon>
    </lineage>
</organism>
<evidence type="ECO:0000256" key="2">
    <source>
        <dbReference type="ARBA" id="ARBA00004865"/>
    </source>
</evidence>
<dbReference type="EC" id="5.4.2.3" evidence="4 11"/>
<dbReference type="FunFam" id="3.40.120.10:FF:000013">
    <property type="entry name" value="Phosphoacetylglucosamine mutase"/>
    <property type="match status" value="1"/>
</dbReference>
<dbReference type="Proteomes" id="UP001054889">
    <property type="component" value="Unassembled WGS sequence"/>
</dbReference>
<dbReference type="InterPro" id="IPR036900">
    <property type="entry name" value="A-D-PHexomutase_C_sf"/>
</dbReference>
<dbReference type="Gene3D" id="3.40.120.10">
    <property type="entry name" value="Alpha-D-Glucose-1,6-Bisphosphate, subunit A, domain 3"/>
    <property type="match status" value="3"/>
</dbReference>
<evidence type="ECO:0000256" key="9">
    <source>
        <dbReference type="ARBA" id="ARBA00031926"/>
    </source>
</evidence>
<comment type="catalytic activity">
    <reaction evidence="1 11">
        <text>N-acetyl-alpha-D-glucosamine 1-phosphate = N-acetyl-D-glucosamine 6-phosphate</text>
        <dbReference type="Rhea" id="RHEA:23804"/>
        <dbReference type="ChEBI" id="CHEBI:57513"/>
        <dbReference type="ChEBI" id="CHEBI:57776"/>
        <dbReference type="EC" id="5.4.2.3"/>
    </reaction>
</comment>
<keyword evidence="7 11" id="KW-0460">Magnesium</keyword>
<evidence type="ECO:0000256" key="10">
    <source>
        <dbReference type="ARBA" id="ARBA00032065"/>
    </source>
</evidence>
<dbReference type="GO" id="GO:0004610">
    <property type="term" value="F:phosphoacetylglucosamine mutase activity"/>
    <property type="evidence" value="ECO:0007669"/>
    <property type="project" value="UniProtKB-UniRule"/>
</dbReference>
<evidence type="ECO:0000256" key="12">
    <source>
        <dbReference type="PIRSR" id="PIRSR016408-1"/>
    </source>
</evidence>
<dbReference type="GO" id="GO:0006048">
    <property type="term" value="P:UDP-N-acetylglucosamine biosynthetic process"/>
    <property type="evidence" value="ECO:0007669"/>
    <property type="project" value="UniProtKB-UniRule"/>
</dbReference>
<dbReference type="PANTHER" id="PTHR45955">
    <property type="entry name" value="PHOSPHOACETYLGLUCOSAMINE MUTASE"/>
    <property type="match status" value="1"/>
</dbReference>
<dbReference type="CDD" id="cd03086">
    <property type="entry name" value="PGM3"/>
    <property type="match status" value="1"/>
</dbReference>
<gene>
    <name evidence="19" type="primary">ga24165</name>
    <name evidence="19" type="ORF">PR202_ga24165</name>
</gene>
<evidence type="ECO:0000256" key="5">
    <source>
        <dbReference type="ARBA" id="ARBA00022553"/>
    </source>
</evidence>
<reference evidence="19" key="1">
    <citation type="journal article" date="2018" name="DNA Res.">
        <title>Multiple hybrid de novo genome assembly of finger millet, an orphan allotetraploid crop.</title>
        <authorList>
            <person name="Hatakeyama M."/>
            <person name="Aluri S."/>
            <person name="Balachadran M.T."/>
            <person name="Sivarajan S.R."/>
            <person name="Patrignani A."/>
            <person name="Gruter S."/>
            <person name="Poveda L."/>
            <person name="Shimizu-Inatsugi R."/>
            <person name="Baeten J."/>
            <person name="Francoijs K.J."/>
            <person name="Nataraja K.N."/>
            <person name="Reddy Y.A.N."/>
            <person name="Phadnis S."/>
            <person name="Ravikumar R.L."/>
            <person name="Schlapbach R."/>
            <person name="Sreeman S.M."/>
            <person name="Shimizu K.K."/>
        </authorList>
    </citation>
    <scope>NUCLEOTIDE SEQUENCE</scope>
</reference>
<dbReference type="FunFam" id="3.40.120.10:FF:000071">
    <property type="entry name" value="Phosphoacetylglucosamine mutase"/>
    <property type="match status" value="1"/>
</dbReference>
<sequence>MAANQDQEQRQRLLAAASRFPLPSGTRFSYGTAGFRADGATMAPAVCRAAILAALRSAKLGGAATGLVITASHNPVRDNGVKIADPDGGMMDQRWEPFADALANAPDPDALLQLVLQFAKDEEIPLGGGGQHMAQVLLGRDTRPTGEYLLDAALQGINAIVGARAIDMGILTTPQLHWMVRSKNKGIKASESDYFTQLIDSFRFISTLLPAAFGSLEELPETDVLEFLTSNFIRRLLELVPKDKGGDELAKKLIVDGANGIGGVKLEQIKTELSGLDIVVRNSGKEGEGILNHMCGADFVQKERVIPHGFSSEDVGVRCASLDGDADRLVYFCMSSTSDNRVDLVDGDKILSLFALFIREQLDIINKNDDQANRSLPAKLGVVQTAYANGASTKFLKNLGLEVALTPTGVKYLHKKALEYDIGIYFEANGHGTVLFSEDFISQLESVSKKLCSEAAVAQHQAAMRLLAASQLINQAVGDALSGLLLVEAILQYKGWSFQNWCELYSDLPSRQLKVKVEDRTAIVTTNAETKVSQPSSLQELIDMETANYTHGRCFVRPSGTEDVVRVYAEASTQEAAESLAKSVADHVERLLG</sequence>
<feature type="binding site" description="via phosphate group" evidence="14">
    <location>
        <position position="72"/>
    </location>
    <ligand>
        <name>Mg(2+)</name>
        <dbReference type="ChEBI" id="CHEBI:18420"/>
    </ligand>
</feature>
<feature type="binding site" evidence="13">
    <location>
        <position position="566"/>
    </location>
    <ligand>
        <name>substrate</name>
    </ligand>
</feature>
<dbReference type="InterPro" id="IPR016066">
    <property type="entry name" value="A-D-PHexomutase_CS"/>
</dbReference>
<evidence type="ECO:0000259" key="15">
    <source>
        <dbReference type="Pfam" id="PF00408"/>
    </source>
</evidence>
<feature type="domain" description="Phosphoacetylglucosamine mutase AMG1" evidence="17">
    <location>
        <begin position="346"/>
        <end position="496"/>
    </location>
</feature>
<proteinExistence type="inferred from homology"/>
<evidence type="ECO:0000259" key="17">
    <source>
        <dbReference type="Pfam" id="PF21404"/>
    </source>
</evidence>
<name>A0AAV5D7P1_ELECO</name>
<dbReference type="InterPro" id="IPR049023">
    <property type="entry name" value="AMG1_II"/>
</dbReference>
<accession>A0AAV5D7P1</accession>